<evidence type="ECO:0000256" key="3">
    <source>
        <dbReference type="ARBA" id="ARBA00022989"/>
    </source>
</evidence>
<dbReference type="PANTHER" id="PTHR37306:SF1">
    <property type="entry name" value="COLICIN V PRODUCTION PROTEIN"/>
    <property type="match status" value="1"/>
</dbReference>
<protein>
    <submittedName>
        <fullName evidence="5">CvpA family protein</fullName>
    </submittedName>
</protein>
<dbReference type="Pfam" id="PF02674">
    <property type="entry name" value="Colicin_V"/>
    <property type="match status" value="1"/>
</dbReference>
<evidence type="ECO:0000313" key="6">
    <source>
        <dbReference type="Proteomes" id="UP000014073"/>
    </source>
</evidence>
<dbReference type="InterPro" id="IPR003825">
    <property type="entry name" value="Colicin-V_CvpA"/>
</dbReference>
<dbReference type="EMBL" id="ACBW01000140">
    <property type="protein sequence ID" value="EEF76440.1"/>
    <property type="molecule type" value="Genomic_DNA"/>
</dbReference>
<proteinExistence type="predicted"/>
<dbReference type="GO" id="GO:0016020">
    <property type="term" value="C:membrane"/>
    <property type="evidence" value="ECO:0007669"/>
    <property type="project" value="UniProtKB-SubCell"/>
</dbReference>
<dbReference type="AlphaFoldDB" id="S0F8J1"/>
<evidence type="ECO:0000256" key="1">
    <source>
        <dbReference type="ARBA" id="ARBA00004141"/>
    </source>
</evidence>
<organism evidence="5 6">
    <name type="scientific">Phocaeicola coprophilus DSM 18228 = JCM 13818</name>
    <dbReference type="NCBI Taxonomy" id="547042"/>
    <lineage>
        <taxon>Bacteria</taxon>
        <taxon>Pseudomonadati</taxon>
        <taxon>Bacteroidota</taxon>
        <taxon>Bacteroidia</taxon>
        <taxon>Bacteroidales</taxon>
        <taxon>Bacteroidaceae</taxon>
        <taxon>Phocaeicola</taxon>
    </lineage>
</organism>
<dbReference type="Proteomes" id="UP000014073">
    <property type="component" value="Unassembled WGS sequence"/>
</dbReference>
<comment type="caution">
    <text evidence="5">The sequence shown here is derived from an EMBL/GenBank/DDBJ whole genome shotgun (WGS) entry which is preliminary data.</text>
</comment>
<dbReference type="STRING" id="547042.BACCOPRO_01940"/>
<keyword evidence="6" id="KW-1185">Reference proteome</keyword>
<dbReference type="eggNOG" id="COG1286">
    <property type="taxonomic scope" value="Bacteria"/>
</dbReference>
<name>S0F8J1_9BACT</name>
<accession>S0F8J1</accession>
<evidence type="ECO:0000256" key="2">
    <source>
        <dbReference type="ARBA" id="ARBA00022692"/>
    </source>
</evidence>
<comment type="subcellular location">
    <subcellularLocation>
        <location evidence="1">Membrane</location>
        <topology evidence="1">Multi-pass membrane protein</topology>
    </subcellularLocation>
</comment>
<keyword evidence="2" id="KW-0812">Transmembrane</keyword>
<keyword evidence="3" id="KW-1133">Transmembrane helix</keyword>
<sequence>MWRDMQTIDWIMIAIVGLGAVVGFSKGFIRQLASVVGLVAGLLVARALYASVGEKLAMETGTSLTFARGLAFLLIWLVVPVGLSLAATLLTKAVDSIHLGFVNRWLGAGLGALKYILLISLVIALIEYIDSEDSLIQSTKKKESVLYYSMESLSGVFIPVIKDATKQLIDTDICNKNPINM</sequence>
<reference evidence="5 6" key="1">
    <citation type="submission" date="2008-12" db="EMBL/GenBank/DDBJ databases">
        <authorList>
            <person name="Fulton L."/>
            <person name="Clifton S."/>
            <person name="Fulton B."/>
            <person name="Xu J."/>
            <person name="Minx P."/>
            <person name="Pepin K.H."/>
            <person name="Johnson M."/>
            <person name="Bhonagiri V."/>
            <person name="Nash W.E."/>
            <person name="Mardis E.R."/>
            <person name="Wilson R.K."/>
        </authorList>
    </citation>
    <scope>NUCLEOTIDE SEQUENCE [LARGE SCALE GENOMIC DNA]</scope>
    <source>
        <strain evidence="5 6">DSM 18228</strain>
    </source>
</reference>
<gene>
    <name evidence="5" type="primary">cvpA</name>
    <name evidence="5" type="ORF">BACCOPRO_01940</name>
</gene>
<keyword evidence="4" id="KW-0472">Membrane</keyword>
<dbReference type="PANTHER" id="PTHR37306">
    <property type="entry name" value="COLICIN V PRODUCTION PROTEIN"/>
    <property type="match status" value="1"/>
</dbReference>
<dbReference type="HOGENOM" id="CLU_092720_5_0_10"/>
<evidence type="ECO:0000256" key="4">
    <source>
        <dbReference type="ARBA" id="ARBA00023136"/>
    </source>
</evidence>
<evidence type="ECO:0000313" key="5">
    <source>
        <dbReference type="EMBL" id="EEF76440.1"/>
    </source>
</evidence>
<dbReference type="GO" id="GO:0009403">
    <property type="term" value="P:toxin biosynthetic process"/>
    <property type="evidence" value="ECO:0007669"/>
    <property type="project" value="InterPro"/>
</dbReference>